<reference evidence="11 12" key="1">
    <citation type="journal article" date="2019" name="Sci. Rep.">
        <title>Comparative genomics of chytrid fungi reveal insights into the obligate biotrophic and pathogenic lifestyle of Synchytrium endobioticum.</title>
        <authorList>
            <person name="van de Vossenberg B.T.L.H."/>
            <person name="Warris S."/>
            <person name="Nguyen H.D.T."/>
            <person name="van Gent-Pelzer M.P.E."/>
            <person name="Joly D.L."/>
            <person name="van de Geest H.C."/>
            <person name="Bonants P.J.M."/>
            <person name="Smith D.S."/>
            <person name="Levesque C.A."/>
            <person name="van der Lee T.A.J."/>
        </authorList>
    </citation>
    <scope>NUCLEOTIDE SEQUENCE [LARGE SCALE GENOMIC DNA]</scope>
    <source>
        <strain evidence="11 12">JEL517</strain>
    </source>
</reference>
<dbReference type="Gene3D" id="3.30.70.330">
    <property type="match status" value="1"/>
</dbReference>
<evidence type="ECO:0000256" key="9">
    <source>
        <dbReference type="SAM" id="Coils"/>
    </source>
</evidence>
<feature type="coiled-coil region" evidence="9">
    <location>
        <begin position="307"/>
        <end position="337"/>
    </location>
</feature>
<dbReference type="Proteomes" id="UP000319731">
    <property type="component" value="Unassembled WGS sequence"/>
</dbReference>
<evidence type="ECO:0000313" key="11">
    <source>
        <dbReference type="EMBL" id="TPX38286.1"/>
    </source>
</evidence>
<dbReference type="Pfam" id="PF00318">
    <property type="entry name" value="Ribosomal_S2"/>
    <property type="match status" value="2"/>
</dbReference>
<comment type="caution">
    <text evidence="11">The sequence shown here is derived from an EMBL/GenBank/DDBJ whole genome shotgun (WGS) entry which is preliminary data.</text>
</comment>
<dbReference type="EMBL" id="QEAO01000001">
    <property type="protein sequence ID" value="TPX38286.1"/>
    <property type="molecule type" value="Genomic_DNA"/>
</dbReference>
<dbReference type="PROSITE" id="PS50102">
    <property type="entry name" value="RRM"/>
    <property type="match status" value="1"/>
</dbReference>
<dbReference type="InterPro" id="IPR001865">
    <property type="entry name" value="Ribosomal_uS2"/>
</dbReference>
<feature type="domain" description="RRM" evidence="10">
    <location>
        <begin position="357"/>
        <end position="434"/>
    </location>
</feature>
<evidence type="ECO:0000256" key="1">
    <source>
        <dbReference type="ARBA" id="ARBA00004496"/>
    </source>
</evidence>
<proteinExistence type="inferred from homology"/>
<evidence type="ECO:0000256" key="3">
    <source>
        <dbReference type="ARBA" id="ARBA00022490"/>
    </source>
</evidence>
<evidence type="ECO:0000256" key="8">
    <source>
        <dbReference type="RuleBase" id="RU003631"/>
    </source>
</evidence>
<evidence type="ECO:0000256" key="6">
    <source>
        <dbReference type="HAMAP-Rule" id="MF_03015"/>
    </source>
</evidence>
<dbReference type="InterPro" id="IPR035979">
    <property type="entry name" value="RBD_domain_sf"/>
</dbReference>
<dbReference type="SUPFAM" id="SSF54928">
    <property type="entry name" value="RNA-binding domain, RBD"/>
    <property type="match status" value="1"/>
</dbReference>
<dbReference type="PROSITE" id="PS00963">
    <property type="entry name" value="RIBOSOMAL_S2_2"/>
    <property type="match status" value="1"/>
</dbReference>
<dbReference type="InterPro" id="IPR027498">
    <property type="entry name" value="Ribosomal_uS2_euk"/>
</dbReference>
<dbReference type="OrthoDB" id="414863at2759"/>
<dbReference type="SMART" id="SM00360">
    <property type="entry name" value="RRM"/>
    <property type="match status" value="1"/>
</dbReference>
<keyword evidence="4 6" id="KW-0689">Ribosomal protein</keyword>
<keyword evidence="7" id="KW-0694">RNA-binding</keyword>
<dbReference type="CDD" id="cd01425">
    <property type="entry name" value="RPS2"/>
    <property type="match status" value="1"/>
</dbReference>
<comment type="subunit">
    <text evidence="6">Component of the small ribosomal subunit. Mature ribosomes consist of a small (40S) and a large (60S) subunit. The 40S subunit contains about 33 different proteins and 1 molecule of RNA (18S). The 60S subunit contains about 49 different proteins and 3 molecules of RNA (25S, 5.8S and 5S). Interacts with RPS21.</text>
</comment>
<keyword evidence="9" id="KW-0175">Coiled coil</keyword>
<dbReference type="PRINTS" id="PR00395">
    <property type="entry name" value="RIBOSOMALS2"/>
</dbReference>
<dbReference type="CDD" id="cd12306">
    <property type="entry name" value="RRM_II_PABPs"/>
    <property type="match status" value="1"/>
</dbReference>
<evidence type="ECO:0000256" key="2">
    <source>
        <dbReference type="ARBA" id="ARBA00006242"/>
    </source>
</evidence>
<evidence type="ECO:0000256" key="7">
    <source>
        <dbReference type="PROSITE-ProRule" id="PRU00176"/>
    </source>
</evidence>
<keyword evidence="5 6" id="KW-0687">Ribonucleoprotein</keyword>
<dbReference type="GO" id="GO:0003735">
    <property type="term" value="F:structural constituent of ribosome"/>
    <property type="evidence" value="ECO:0007669"/>
    <property type="project" value="UniProtKB-UniRule"/>
</dbReference>
<dbReference type="InterPro" id="IPR005707">
    <property type="entry name" value="Ribosomal_uS2_euk/arc"/>
</dbReference>
<dbReference type="InterPro" id="IPR000504">
    <property type="entry name" value="RRM_dom"/>
</dbReference>
<dbReference type="InterPro" id="IPR023591">
    <property type="entry name" value="Ribosomal_uS2_flav_dom_sf"/>
</dbReference>
<dbReference type="Gene3D" id="3.40.50.10490">
    <property type="entry name" value="Glucose-6-phosphate isomerase like protein, domain 1"/>
    <property type="match status" value="1"/>
</dbReference>
<organism evidence="11 12">
    <name type="scientific">Synchytrium microbalum</name>
    <dbReference type="NCBI Taxonomy" id="1806994"/>
    <lineage>
        <taxon>Eukaryota</taxon>
        <taxon>Fungi</taxon>
        <taxon>Fungi incertae sedis</taxon>
        <taxon>Chytridiomycota</taxon>
        <taxon>Chytridiomycota incertae sedis</taxon>
        <taxon>Chytridiomycetes</taxon>
        <taxon>Synchytriales</taxon>
        <taxon>Synchytriaceae</taxon>
        <taxon>Synchytrium</taxon>
    </lineage>
</organism>
<dbReference type="Pfam" id="PF16122">
    <property type="entry name" value="40S_SA_C"/>
    <property type="match status" value="1"/>
</dbReference>
<keyword evidence="3 6" id="KW-0963">Cytoplasm</keyword>
<accession>A0A507CJ47</accession>
<comment type="function">
    <text evidence="6">Required for the assembly and/or stability of the 40S ribosomal subunit. Required for the processing of the 20S rRNA-precursor to mature 18S rRNA in a late step of the maturation of 40S ribosomal subunits.</text>
</comment>
<dbReference type="GO" id="GO:0006412">
    <property type="term" value="P:translation"/>
    <property type="evidence" value="ECO:0007669"/>
    <property type="project" value="UniProtKB-UniRule"/>
</dbReference>
<gene>
    <name evidence="6" type="primary">RPS0</name>
    <name evidence="11" type="ORF">SmJEL517_g00070</name>
</gene>
<dbReference type="AlphaFoldDB" id="A0A507CJ47"/>
<dbReference type="InterPro" id="IPR032281">
    <property type="entry name" value="Ribosomal_uS2_C"/>
</dbReference>
<dbReference type="PROSITE" id="PS00962">
    <property type="entry name" value="RIBOSOMAL_S2_1"/>
    <property type="match status" value="1"/>
</dbReference>
<name>A0A507CJ47_9FUNG</name>
<dbReference type="SUPFAM" id="SSF52313">
    <property type="entry name" value="Ribosomal protein S2"/>
    <property type="match status" value="1"/>
</dbReference>
<dbReference type="GO" id="GO:0000028">
    <property type="term" value="P:ribosomal small subunit assembly"/>
    <property type="evidence" value="ECO:0007669"/>
    <property type="project" value="UniProtKB-UniRule"/>
</dbReference>
<dbReference type="PANTHER" id="PTHR11489">
    <property type="entry name" value="40S RIBOSOMAL PROTEIN SA"/>
    <property type="match status" value="1"/>
</dbReference>
<sequence>MSKTPAVLAPTSADVQMMLAAQTHIGTKNVDHQMHPYVWKRRADGINIINVGKTYEKLVLAARIIAAIENPQDVCVISARPYGQRAALKFAQYTGAQAIAGRFTPGTFTNYITRSFKEPRLIIVTDPRTDHQPVKEASYVNIPVIALCDSDSPLQYIDIAIPTNNKNKHAIGLAYWMLAREVLRLRGTVARASQWNVMVDMFFYRDPEEADKEEEKAVVPATYGGAAAYAGGNTAEWGADVPESTEWGDSTVAAAVSGGAAAAAAPADWGAPTGENWGAAAPEGASTWADDELLGDDDILGGDEAADGGVENDLDAMKKRLEQMEAEAAKLRELQMEVDKGSSVGGDGANKEEVDSRSIFLGNVDFSTTPEEIQAHFQSAGTINRVTIVCDKWTGAPKGFAYVEFADVSSVATALVQNETQFKGRILKVTTKRTNIPGAHRGGRGRGGGFAPRGFRGGGYRGGFQPGFRGGRGAGYRGRRGFYAPY</sequence>
<evidence type="ECO:0000256" key="5">
    <source>
        <dbReference type="ARBA" id="ARBA00023274"/>
    </source>
</evidence>
<dbReference type="GO" id="GO:0022627">
    <property type="term" value="C:cytosolic small ribosomal subunit"/>
    <property type="evidence" value="ECO:0007669"/>
    <property type="project" value="UniProtKB-UniRule"/>
</dbReference>
<dbReference type="HAMAP" id="MF_03015">
    <property type="entry name" value="Ribosomal_S2_euk"/>
    <property type="match status" value="1"/>
</dbReference>
<evidence type="ECO:0000259" key="10">
    <source>
        <dbReference type="PROSITE" id="PS50102"/>
    </source>
</evidence>
<comment type="similarity">
    <text evidence="2 6 8">Belongs to the universal ribosomal protein uS2 family.</text>
</comment>
<dbReference type="InterPro" id="IPR012677">
    <property type="entry name" value="Nucleotide-bd_a/b_plait_sf"/>
</dbReference>
<evidence type="ECO:0000256" key="4">
    <source>
        <dbReference type="ARBA" id="ARBA00022980"/>
    </source>
</evidence>
<dbReference type="NCBIfam" id="TIGR01012">
    <property type="entry name" value="uS2_euk_arch"/>
    <property type="match status" value="1"/>
</dbReference>
<dbReference type="GO" id="GO:0003723">
    <property type="term" value="F:RNA binding"/>
    <property type="evidence" value="ECO:0007669"/>
    <property type="project" value="UniProtKB-UniRule"/>
</dbReference>
<dbReference type="STRING" id="1806994.A0A507CJ47"/>
<comment type="subcellular location">
    <subcellularLocation>
        <location evidence="1 6">Cytoplasm</location>
    </subcellularLocation>
</comment>
<keyword evidence="12" id="KW-1185">Reference proteome</keyword>
<protein>
    <recommendedName>
        <fullName evidence="6">Small ribosomal subunit protein uS2</fullName>
    </recommendedName>
</protein>
<dbReference type="FunFam" id="3.40.50.10490:FF:000010">
    <property type="entry name" value="40S ribosomal protein S0"/>
    <property type="match status" value="1"/>
</dbReference>
<evidence type="ECO:0000313" key="12">
    <source>
        <dbReference type="Proteomes" id="UP000319731"/>
    </source>
</evidence>
<dbReference type="Pfam" id="PF00076">
    <property type="entry name" value="RRM_1"/>
    <property type="match status" value="1"/>
</dbReference>
<dbReference type="InterPro" id="IPR018130">
    <property type="entry name" value="Ribosomal_uS2_CS"/>
</dbReference>